<evidence type="ECO:0000313" key="13">
    <source>
        <dbReference type="EMBL" id="SHI59026.1"/>
    </source>
</evidence>
<dbReference type="Pfam" id="PF07992">
    <property type="entry name" value="Pyr_redox_2"/>
    <property type="match status" value="1"/>
</dbReference>
<sequence length="434" mass="47522">MPKSASPDTRQNKAQGDPLLRPFKLKHLQLRNRVMSTSHACGLEVNGFPQNAYQRYHEEKAKGGIGLTMFGGSSNVAPDSPSVFQQLDVGTDEIIPHLQQLSERVHKYGSALMCQITHLGRRGDPHADNWLPSIAPSPIRKTLHRSFPKEMDKHDIQRVVKAYGAAARRCKDGGLDGIETLASSHLIGQFLSPFTNTRTDEFGGSLENRCRFGLMVHEEIRRQVGDDFIVGIRYVVDEEFEGLAFEDAVKIAHILEREGQIDFFNAIYGKMDTYRGLAMDNMPGMASPIAPWLQAVGAFKKEVSLPVFHAAKIADIATARYAIKEGLLDLVAMTRAHIADPHIVAKLMRGEEDRIRPCVGATHCMTGFRPRCLHNAASGQENKLPHVAGQATSPGKKVVVVGGGPAGLEAARICAERGHDVVLLEAGTALGDKF</sequence>
<dbReference type="PANTHER" id="PTHR42917">
    <property type="entry name" value="2,4-DIENOYL-COA REDUCTASE"/>
    <property type="match status" value="1"/>
</dbReference>
<keyword evidence="4" id="KW-0285">Flavoprotein</keyword>
<dbReference type="InterPro" id="IPR013785">
    <property type="entry name" value="Aldolase_TIM"/>
</dbReference>
<evidence type="ECO:0000256" key="5">
    <source>
        <dbReference type="ARBA" id="ARBA00022643"/>
    </source>
</evidence>
<evidence type="ECO:0000256" key="10">
    <source>
        <dbReference type="SAM" id="MobiDB-lite"/>
    </source>
</evidence>
<dbReference type="Pfam" id="PF00724">
    <property type="entry name" value="Oxidored_FMN"/>
    <property type="match status" value="1"/>
</dbReference>
<evidence type="ECO:0000259" key="12">
    <source>
        <dbReference type="Pfam" id="PF07992"/>
    </source>
</evidence>
<comment type="similarity">
    <text evidence="3">In the N-terminal section; belongs to the NADH:flavin oxidoreductase/NADH oxidase family.</text>
</comment>
<keyword evidence="8" id="KW-0408">Iron</keyword>
<evidence type="ECO:0000256" key="8">
    <source>
        <dbReference type="ARBA" id="ARBA00023004"/>
    </source>
</evidence>
<proteinExistence type="inferred from homology"/>
<organism evidence="13 14">
    <name type="scientific">Shimia gijangensis</name>
    <dbReference type="NCBI Taxonomy" id="1470563"/>
    <lineage>
        <taxon>Bacteria</taxon>
        <taxon>Pseudomonadati</taxon>
        <taxon>Pseudomonadota</taxon>
        <taxon>Alphaproteobacteria</taxon>
        <taxon>Rhodobacterales</taxon>
        <taxon>Roseobacteraceae</taxon>
    </lineage>
</organism>
<dbReference type="InterPro" id="IPR001155">
    <property type="entry name" value="OxRdtase_FMN_N"/>
</dbReference>
<evidence type="ECO:0000256" key="3">
    <source>
        <dbReference type="ARBA" id="ARBA00011048"/>
    </source>
</evidence>
<keyword evidence="6" id="KW-0479">Metal-binding</keyword>
<dbReference type="SUPFAM" id="SSF51395">
    <property type="entry name" value="FMN-linked oxidoreductases"/>
    <property type="match status" value="1"/>
</dbReference>
<accession>A0A1M6CDF5</accession>
<name>A0A1M6CDF5_9RHOB</name>
<feature type="compositionally biased region" description="Polar residues" evidence="10">
    <location>
        <begin position="1"/>
        <end position="14"/>
    </location>
</feature>
<keyword evidence="7" id="KW-0560">Oxidoreductase</keyword>
<protein>
    <submittedName>
        <fullName evidence="13">2,4-dienoyl-CoA reductase</fullName>
    </submittedName>
</protein>
<evidence type="ECO:0000256" key="6">
    <source>
        <dbReference type="ARBA" id="ARBA00022723"/>
    </source>
</evidence>
<comment type="cofactor">
    <cofactor evidence="2">
        <name>[4Fe-4S] cluster</name>
        <dbReference type="ChEBI" id="CHEBI:49883"/>
    </cofactor>
</comment>
<dbReference type="Gene3D" id="3.20.20.70">
    <property type="entry name" value="Aldolase class I"/>
    <property type="match status" value="1"/>
</dbReference>
<evidence type="ECO:0000256" key="1">
    <source>
        <dbReference type="ARBA" id="ARBA00001917"/>
    </source>
</evidence>
<feature type="region of interest" description="Disordered" evidence="10">
    <location>
        <begin position="1"/>
        <end position="21"/>
    </location>
</feature>
<dbReference type="SUPFAM" id="SSF51971">
    <property type="entry name" value="Nucleotide-binding domain"/>
    <property type="match status" value="1"/>
</dbReference>
<feature type="domain" description="NADH:flavin oxidoreductase/NADH oxidase N-terminal" evidence="11">
    <location>
        <begin position="19"/>
        <end position="352"/>
    </location>
</feature>
<evidence type="ECO:0000256" key="9">
    <source>
        <dbReference type="ARBA" id="ARBA00023014"/>
    </source>
</evidence>
<evidence type="ECO:0000256" key="4">
    <source>
        <dbReference type="ARBA" id="ARBA00022630"/>
    </source>
</evidence>
<gene>
    <name evidence="13" type="ORF">SAMN05444000_10238</name>
</gene>
<evidence type="ECO:0000256" key="7">
    <source>
        <dbReference type="ARBA" id="ARBA00023002"/>
    </source>
</evidence>
<dbReference type="STRING" id="1470563.SAMN05444000_10238"/>
<dbReference type="PANTHER" id="PTHR42917:SF2">
    <property type="entry name" value="2,4-DIENOYL-COA REDUCTASE [(2E)-ENOYL-COA-PRODUCING]"/>
    <property type="match status" value="1"/>
</dbReference>
<dbReference type="GO" id="GO:0016491">
    <property type="term" value="F:oxidoreductase activity"/>
    <property type="evidence" value="ECO:0007669"/>
    <property type="project" value="UniProtKB-KW"/>
</dbReference>
<reference evidence="14" key="1">
    <citation type="submission" date="2016-11" db="EMBL/GenBank/DDBJ databases">
        <authorList>
            <person name="Varghese N."/>
            <person name="Submissions S."/>
        </authorList>
    </citation>
    <scope>NUCLEOTIDE SEQUENCE [LARGE SCALE GENOMIC DNA]</scope>
    <source>
        <strain evidence="14">DSM 100564</strain>
    </source>
</reference>
<dbReference type="Proteomes" id="UP000183982">
    <property type="component" value="Unassembled WGS sequence"/>
</dbReference>
<dbReference type="InterPro" id="IPR023753">
    <property type="entry name" value="FAD/NAD-binding_dom"/>
</dbReference>
<dbReference type="InterPro" id="IPR051793">
    <property type="entry name" value="NADH:flavin_oxidoreductase"/>
</dbReference>
<dbReference type="AlphaFoldDB" id="A0A1M6CDF5"/>
<dbReference type="EMBL" id="FQZQ01000002">
    <property type="protein sequence ID" value="SHI59026.1"/>
    <property type="molecule type" value="Genomic_DNA"/>
</dbReference>
<keyword evidence="14" id="KW-1185">Reference proteome</keyword>
<dbReference type="GO" id="GO:0010181">
    <property type="term" value="F:FMN binding"/>
    <property type="evidence" value="ECO:0007669"/>
    <property type="project" value="InterPro"/>
</dbReference>
<dbReference type="CDD" id="cd04734">
    <property type="entry name" value="OYE_like_3_FMN"/>
    <property type="match status" value="1"/>
</dbReference>
<feature type="domain" description="FAD/NAD(P)-binding" evidence="12">
    <location>
        <begin position="390"/>
        <end position="430"/>
    </location>
</feature>
<evidence type="ECO:0000313" key="14">
    <source>
        <dbReference type="Proteomes" id="UP000183982"/>
    </source>
</evidence>
<dbReference type="Gene3D" id="3.40.50.720">
    <property type="entry name" value="NAD(P)-binding Rossmann-like Domain"/>
    <property type="match status" value="1"/>
</dbReference>
<comment type="cofactor">
    <cofactor evidence="1">
        <name>FMN</name>
        <dbReference type="ChEBI" id="CHEBI:58210"/>
    </cofactor>
</comment>
<dbReference type="GO" id="GO:0051536">
    <property type="term" value="F:iron-sulfur cluster binding"/>
    <property type="evidence" value="ECO:0007669"/>
    <property type="project" value="UniProtKB-KW"/>
</dbReference>
<keyword evidence="5" id="KW-0288">FMN</keyword>
<dbReference type="GO" id="GO:0046872">
    <property type="term" value="F:metal ion binding"/>
    <property type="evidence" value="ECO:0007669"/>
    <property type="project" value="UniProtKB-KW"/>
</dbReference>
<keyword evidence="9" id="KW-0411">Iron-sulfur</keyword>
<evidence type="ECO:0000259" key="11">
    <source>
        <dbReference type="Pfam" id="PF00724"/>
    </source>
</evidence>
<evidence type="ECO:0000256" key="2">
    <source>
        <dbReference type="ARBA" id="ARBA00001966"/>
    </source>
</evidence>